<evidence type="ECO:0008006" key="2">
    <source>
        <dbReference type="Google" id="ProtNLM"/>
    </source>
</evidence>
<dbReference type="InterPro" id="IPR041662">
    <property type="entry name" value="SusD-like_2"/>
</dbReference>
<comment type="caution">
    <text evidence="1">The sequence shown here is derived from an EMBL/GenBank/DDBJ whole genome shotgun (WGS) entry which is preliminary data.</text>
</comment>
<organism evidence="1">
    <name type="scientific">bioreactor metagenome</name>
    <dbReference type="NCBI Taxonomy" id="1076179"/>
    <lineage>
        <taxon>unclassified sequences</taxon>
        <taxon>metagenomes</taxon>
        <taxon>ecological metagenomes</taxon>
    </lineage>
</organism>
<evidence type="ECO:0000313" key="1">
    <source>
        <dbReference type="EMBL" id="MPM34077.1"/>
    </source>
</evidence>
<accession>A0A644Z0C0</accession>
<dbReference type="SUPFAM" id="SSF48452">
    <property type="entry name" value="TPR-like"/>
    <property type="match status" value="1"/>
</dbReference>
<reference evidence="1" key="1">
    <citation type="submission" date="2019-08" db="EMBL/GenBank/DDBJ databases">
        <authorList>
            <person name="Kucharzyk K."/>
            <person name="Murdoch R.W."/>
            <person name="Higgins S."/>
            <person name="Loffler F."/>
        </authorList>
    </citation>
    <scope>NUCLEOTIDE SEQUENCE</scope>
</reference>
<dbReference type="AlphaFoldDB" id="A0A644Z0C0"/>
<dbReference type="Gene3D" id="1.25.40.390">
    <property type="match status" value="1"/>
</dbReference>
<protein>
    <recommendedName>
        <fullName evidence="2">SusD/RagB family nutrient-binding outer membrane lipoprotein</fullName>
    </recommendedName>
</protein>
<dbReference type="Pfam" id="PF12771">
    <property type="entry name" value="SusD-like_2"/>
    <property type="match status" value="2"/>
</dbReference>
<dbReference type="InterPro" id="IPR011990">
    <property type="entry name" value="TPR-like_helical_dom_sf"/>
</dbReference>
<gene>
    <name evidence="1" type="ORF">SDC9_80658</name>
</gene>
<proteinExistence type="predicted"/>
<sequence length="361" mass="40606">MSKQDVVYKGDASKWQKFANSLALRYYMRLQAKEPSFAEAGIKKMADNPVQFPLITVAEDDANISFPGTSEGVSNPLNTVYDTDPAGAYMRVKLAKTLVDVLREYDDPRLAVWADKIEIPLVLVQGSGIDRIVEGKREISQDIVSAFEETNAMKVDFDPEYAGVPVSHSRVQIFNMNNANSAQGTVNPHASHLNSRYKKTTDPFVLMRLISSYETNLILAEAAYRGWIPGDPAEYYADGVRESLKAWGVGNDFDNYITKVPYGGLESIIEQKWIASWTTAQEAWFDWRRTGLPDLKTGPSAIRPVLPIRWYYHTNDEVEKNRANVEAAVERLEATPYQGTDQTKNSAWSKMWVLQGTGKPY</sequence>
<name>A0A644Z0C0_9ZZZZ</name>
<dbReference type="EMBL" id="VSSQ01006862">
    <property type="protein sequence ID" value="MPM34077.1"/>
    <property type="molecule type" value="Genomic_DNA"/>
</dbReference>